<evidence type="ECO:0000313" key="3">
    <source>
        <dbReference type="Proteomes" id="UP000024635"/>
    </source>
</evidence>
<comment type="caution">
    <text evidence="2">The sequence shown here is derived from an EMBL/GenBank/DDBJ whole genome shotgun (WGS) entry which is preliminary data.</text>
</comment>
<evidence type="ECO:0000256" key="1">
    <source>
        <dbReference type="SAM" id="MobiDB-lite"/>
    </source>
</evidence>
<evidence type="ECO:0000313" key="2">
    <source>
        <dbReference type="EMBL" id="EYC38807.1"/>
    </source>
</evidence>
<feature type="region of interest" description="Disordered" evidence="1">
    <location>
        <begin position="1"/>
        <end position="63"/>
    </location>
</feature>
<dbReference type="Proteomes" id="UP000024635">
    <property type="component" value="Unassembled WGS sequence"/>
</dbReference>
<gene>
    <name evidence="2" type="primary">Acey_s0693.g1587</name>
    <name evidence="2" type="ORF">Y032_0693g1587</name>
</gene>
<name>A0A016WHN7_9BILA</name>
<reference evidence="3" key="1">
    <citation type="journal article" date="2015" name="Nat. Genet.">
        <title>The genome and transcriptome of the zoonotic hookworm Ancylostoma ceylanicum identify infection-specific gene families.</title>
        <authorList>
            <person name="Schwarz E.M."/>
            <person name="Hu Y."/>
            <person name="Antoshechkin I."/>
            <person name="Miller M.M."/>
            <person name="Sternberg P.W."/>
            <person name="Aroian R.V."/>
        </authorList>
    </citation>
    <scope>NUCLEOTIDE SEQUENCE</scope>
    <source>
        <strain evidence="3">HY135</strain>
    </source>
</reference>
<keyword evidence="3" id="KW-1185">Reference proteome</keyword>
<dbReference type="AlphaFoldDB" id="A0A016WHN7"/>
<accession>A0A016WHN7</accession>
<sequence>MPAQTIEEERKHTNIGLLQRQGRQDATFRHHPPSSEGQGQHRSPQSYESNENNMNTTRNFDRNNNTVKYYQLCSELHGQRSGEIHTSHTFCCSMDSLYL</sequence>
<proteinExistence type="predicted"/>
<feature type="compositionally biased region" description="Low complexity" evidence="1">
    <location>
        <begin position="52"/>
        <end position="63"/>
    </location>
</feature>
<organism evidence="2 3">
    <name type="scientific">Ancylostoma ceylanicum</name>
    <dbReference type="NCBI Taxonomy" id="53326"/>
    <lineage>
        <taxon>Eukaryota</taxon>
        <taxon>Metazoa</taxon>
        <taxon>Ecdysozoa</taxon>
        <taxon>Nematoda</taxon>
        <taxon>Chromadorea</taxon>
        <taxon>Rhabditida</taxon>
        <taxon>Rhabditina</taxon>
        <taxon>Rhabditomorpha</taxon>
        <taxon>Strongyloidea</taxon>
        <taxon>Ancylostomatidae</taxon>
        <taxon>Ancylostomatinae</taxon>
        <taxon>Ancylostoma</taxon>
    </lineage>
</organism>
<feature type="compositionally biased region" description="Polar residues" evidence="1">
    <location>
        <begin position="35"/>
        <end position="51"/>
    </location>
</feature>
<dbReference type="EMBL" id="JARK01000293">
    <property type="protein sequence ID" value="EYC38807.1"/>
    <property type="molecule type" value="Genomic_DNA"/>
</dbReference>
<protein>
    <submittedName>
        <fullName evidence="2">Uncharacterized protein</fullName>
    </submittedName>
</protein>